<dbReference type="Gene3D" id="3.40.640.10">
    <property type="entry name" value="Type I PLP-dependent aspartate aminotransferase-like (Major domain)"/>
    <property type="match status" value="1"/>
</dbReference>
<gene>
    <name evidence="2" type="ORF">HAX54_043955</name>
</gene>
<comment type="caution">
    <text evidence="2">The sequence shown here is derived from an EMBL/GenBank/DDBJ whole genome shotgun (WGS) entry which is preliminary data.</text>
</comment>
<feature type="non-terminal residue" evidence="2">
    <location>
        <position position="1"/>
    </location>
</feature>
<protein>
    <recommendedName>
        <fullName evidence="1">Alliinase C-terminal domain-containing protein</fullName>
    </recommendedName>
</protein>
<proteinExistence type="predicted"/>
<dbReference type="Pfam" id="PF04864">
    <property type="entry name" value="Alliinase_C"/>
    <property type="match status" value="1"/>
</dbReference>
<dbReference type="EMBL" id="JACEIK010000665">
    <property type="protein sequence ID" value="MCD7460615.1"/>
    <property type="molecule type" value="Genomic_DNA"/>
</dbReference>
<name>A0ABS8SP84_DATST</name>
<dbReference type="InterPro" id="IPR006948">
    <property type="entry name" value="Alliinase_C"/>
</dbReference>
<reference evidence="2 3" key="1">
    <citation type="journal article" date="2021" name="BMC Genomics">
        <title>Datura genome reveals duplications of psychoactive alkaloid biosynthetic genes and high mutation rate following tissue culture.</title>
        <authorList>
            <person name="Rajewski A."/>
            <person name="Carter-House D."/>
            <person name="Stajich J."/>
            <person name="Litt A."/>
        </authorList>
    </citation>
    <scope>NUCLEOTIDE SEQUENCE [LARGE SCALE GENOMIC DNA]</scope>
    <source>
        <strain evidence="2">AR-01</strain>
    </source>
</reference>
<evidence type="ECO:0000313" key="2">
    <source>
        <dbReference type="EMBL" id="MCD7460615.1"/>
    </source>
</evidence>
<keyword evidence="3" id="KW-1185">Reference proteome</keyword>
<organism evidence="2 3">
    <name type="scientific">Datura stramonium</name>
    <name type="common">Jimsonweed</name>
    <name type="synonym">Common thornapple</name>
    <dbReference type="NCBI Taxonomy" id="4076"/>
    <lineage>
        <taxon>Eukaryota</taxon>
        <taxon>Viridiplantae</taxon>
        <taxon>Streptophyta</taxon>
        <taxon>Embryophyta</taxon>
        <taxon>Tracheophyta</taxon>
        <taxon>Spermatophyta</taxon>
        <taxon>Magnoliopsida</taxon>
        <taxon>eudicotyledons</taxon>
        <taxon>Gunneridae</taxon>
        <taxon>Pentapetalae</taxon>
        <taxon>asterids</taxon>
        <taxon>lamiids</taxon>
        <taxon>Solanales</taxon>
        <taxon>Solanaceae</taxon>
        <taxon>Solanoideae</taxon>
        <taxon>Datureae</taxon>
        <taxon>Datura</taxon>
    </lineage>
</organism>
<feature type="domain" description="Alliinase C-terminal" evidence="1">
    <location>
        <begin position="7"/>
        <end position="63"/>
    </location>
</feature>
<evidence type="ECO:0000313" key="3">
    <source>
        <dbReference type="Proteomes" id="UP000823775"/>
    </source>
</evidence>
<sequence length="64" mass="6971">GEPTMPNRCDITFNGYESLSYLANGKSLCLFLESKLEDEIKRLHNVIGNAVADDHCIVVGTGSN</sequence>
<dbReference type="InterPro" id="IPR015421">
    <property type="entry name" value="PyrdxlP-dep_Trfase_major"/>
</dbReference>
<evidence type="ECO:0000259" key="1">
    <source>
        <dbReference type="Pfam" id="PF04864"/>
    </source>
</evidence>
<accession>A0ABS8SP84</accession>
<dbReference type="Proteomes" id="UP000823775">
    <property type="component" value="Unassembled WGS sequence"/>
</dbReference>